<dbReference type="EMBL" id="FTOH01000005">
    <property type="protein sequence ID" value="SIS84565.1"/>
    <property type="molecule type" value="Genomic_DNA"/>
</dbReference>
<name>A0A1N7MEF3_9GAMM</name>
<keyword evidence="2" id="KW-1185">Reference proteome</keyword>
<evidence type="ECO:0000313" key="2">
    <source>
        <dbReference type="Proteomes" id="UP000185639"/>
    </source>
</evidence>
<proteinExistence type="predicted"/>
<evidence type="ECO:0000313" key="1">
    <source>
        <dbReference type="EMBL" id="SIS84565.1"/>
    </source>
</evidence>
<reference evidence="2" key="1">
    <citation type="submission" date="2017-01" db="EMBL/GenBank/DDBJ databases">
        <authorList>
            <person name="Varghese N."/>
            <person name="Submissions S."/>
        </authorList>
    </citation>
    <scope>NUCLEOTIDE SEQUENCE [LARGE SCALE GENOMIC DNA]</scope>
    <source>
        <strain evidence="2">DSM 24913</strain>
    </source>
</reference>
<gene>
    <name evidence="1" type="ORF">SAMN05421686_105137</name>
</gene>
<dbReference type="STRING" id="484498.SAMN05421686_105137"/>
<accession>A0A1N7MEF3</accession>
<dbReference type="OrthoDB" id="4568976at2"/>
<dbReference type="Proteomes" id="UP000185639">
    <property type="component" value="Unassembled WGS sequence"/>
</dbReference>
<dbReference type="RefSeq" id="WP_076515453.1">
    <property type="nucleotide sequence ID" value="NZ_FTOH01000005.1"/>
</dbReference>
<protein>
    <submittedName>
        <fullName evidence="1">Uncharacterized protein</fullName>
    </submittedName>
</protein>
<dbReference type="AlphaFoldDB" id="A0A1N7MEF3"/>
<sequence>MLPELWVRALEMPALSVTTPYTLRINLARLLRTASPAEAAIIAGLRSDIPASAFLSAYQIAMRAVDPALPPEQWACLCVSEKGLRSLSEMETSIEAGAVSGRKSHAMLAMDGIDWLYVIARSTSGLICQRVSAKAEGVSPHPAKPGQPVIPELPHHVVDFTASPVDSAYLAEDAHQCINKPFRYHEDVMVLLAFAGWVLRVSEAHPGHQRLIECMRALADGYRISAAGYDKSQLDAFDALIEELLQISLPEKLQQTWHRDRQLLLMGKKARDIIRSRLA</sequence>
<organism evidence="1 2">
    <name type="scientific">Thalassolituus maritimus</name>
    <dbReference type="NCBI Taxonomy" id="484498"/>
    <lineage>
        <taxon>Bacteria</taxon>
        <taxon>Pseudomonadati</taxon>
        <taxon>Pseudomonadota</taxon>
        <taxon>Gammaproteobacteria</taxon>
        <taxon>Oceanospirillales</taxon>
        <taxon>Oceanospirillaceae</taxon>
        <taxon>Thalassolituus</taxon>
    </lineage>
</organism>